<evidence type="ECO:0000256" key="1">
    <source>
        <dbReference type="ARBA" id="ARBA00006484"/>
    </source>
</evidence>
<protein>
    <submittedName>
        <fullName evidence="4">Short-subunit dehydrogenase</fullName>
    </submittedName>
</protein>
<dbReference type="InterPro" id="IPR020904">
    <property type="entry name" value="Sc_DH/Rdtase_CS"/>
</dbReference>
<evidence type="ECO:0000256" key="2">
    <source>
        <dbReference type="ARBA" id="ARBA00023002"/>
    </source>
</evidence>
<dbReference type="InterPro" id="IPR002347">
    <property type="entry name" value="SDR_fam"/>
</dbReference>
<dbReference type="Proteomes" id="UP001244640">
    <property type="component" value="Unassembled WGS sequence"/>
</dbReference>
<organism evidence="4 5">
    <name type="scientific">Sphingobacterium zeae</name>
    <dbReference type="NCBI Taxonomy" id="1776859"/>
    <lineage>
        <taxon>Bacteria</taxon>
        <taxon>Pseudomonadati</taxon>
        <taxon>Bacteroidota</taxon>
        <taxon>Sphingobacteriia</taxon>
        <taxon>Sphingobacteriales</taxon>
        <taxon>Sphingobacteriaceae</taxon>
        <taxon>Sphingobacterium</taxon>
    </lineage>
</organism>
<dbReference type="RefSeq" id="WP_307185412.1">
    <property type="nucleotide sequence ID" value="NZ_JAUTBA010000001.1"/>
</dbReference>
<reference evidence="4 5" key="1">
    <citation type="submission" date="2023-07" db="EMBL/GenBank/DDBJ databases">
        <title>Functional and genomic diversity of the sorghum phyllosphere microbiome.</title>
        <authorList>
            <person name="Shade A."/>
        </authorList>
    </citation>
    <scope>NUCLEOTIDE SEQUENCE [LARGE SCALE GENOMIC DNA]</scope>
    <source>
        <strain evidence="4 5">SORGH_AS_0892</strain>
    </source>
</reference>
<dbReference type="Pfam" id="PF00106">
    <property type="entry name" value="adh_short"/>
    <property type="match status" value="1"/>
</dbReference>
<dbReference type="PRINTS" id="PR00080">
    <property type="entry name" value="SDRFAMILY"/>
</dbReference>
<accession>A0ABU0U3U2</accession>
<keyword evidence="5" id="KW-1185">Reference proteome</keyword>
<evidence type="ECO:0000313" key="5">
    <source>
        <dbReference type="Proteomes" id="UP001244640"/>
    </source>
</evidence>
<dbReference type="PROSITE" id="PS00061">
    <property type="entry name" value="ADH_SHORT"/>
    <property type="match status" value="1"/>
</dbReference>
<dbReference type="InterPro" id="IPR036291">
    <property type="entry name" value="NAD(P)-bd_dom_sf"/>
</dbReference>
<proteinExistence type="inferred from homology"/>
<dbReference type="EMBL" id="JAUTBA010000001">
    <property type="protein sequence ID" value="MDQ1149615.1"/>
    <property type="molecule type" value="Genomic_DNA"/>
</dbReference>
<dbReference type="PRINTS" id="PR00081">
    <property type="entry name" value="GDHRDH"/>
</dbReference>
<sequence length="258" mass="28409">MMIKDQTNYENSVLPQWIKNKNILITGGTTGIGRATALLLASMGNHVFICGHHQRQLEDTLEDFNKITCTGSLNGIVVDLATEDGIKALFQEFDRMYDQLDVLINNAAVAYQSVNEGTYSDQAYLLRINVLAYLSCSQAALYRMEPHGSGHIVNVGSMSADVREAQSSVYVCSKGGIQAFTESLRKEVNPKGIQVSLIEPGSVGTDMQPYPPEEQREKIGAMEMLYAEDIARSIAFIVSQPLRCSVVSMQVKPLLQII</sequence>
<comment type="similarity">
    <text evidence="1 3">Belongs to the short-chain dehydrogenases/reductases (SDR) family.</text>
</comment>
<dbReference type="SUPFAM" id="SSF51735">
    <property type="entry name" value="NAD(P)-binding Rossmann-fold domains"/>
    <property type="match status" value="1"/>
</dbReference>
<evidence type="ECO:0000313" key="4">
    <source>
        <dbReference type="EMBL" id="MDQ1149615.1"/>
    </source>
</evidence>
<keyword evidence="2" id="KW-0560">Oxidoreductase</keyword>
<dbReference type="PANTHER" id="PTHR44196">
    <property type="entry name" value="DEHYDROGENASE/REDUCTASE SDR FAMILY MEMBER 7B"/>
    <property type="match status" value="1"/>
</dbReference>
<dbReference type="CDD" id="cd05233">
    <property type="entry name" value="SDR_c"/>
    <property type="match status" value="1"/>
</dbReference>
<name>A0ABU0U3U2_9SPHI</name>
<dbReference type="Gene3D" id="3.40.50.720">
    <property type="entry name" value="NAD(P)-binding Rossmann-like Domain"/>
    <property type="match status" value="1"/>
</dbReference>
<evidence type="ECO:0000256" key="3">
    <source>
        <dbReference type="RuleBase" id="RU000363"/>
    </source>
</evidence>
<gene>
    <name evidence="4" type="ORF">QE382_001599</name>
</gene>
<dbReference type="PANTHER" id="PTHR44196:SF1">
    <property type="entry name" value="DEHYDROGENASE_REDUCTASE SDR FAMILY MEMBER 7B"/>
    <property type="match status" value="1"/>
</dbReference>
<comment type="caution">
    <text evidence="4">The sequence shown here is derived from an EMBL/GenBank/DDBJ whole genome shotgun (WGS) entry which is preliminary data.</text>
</comment>